<evidence type="ECO:0000256" key="2">
    <source>
        <dbReference type="ARBA" id="ARBA00022803"/>
    </source>
</evidence>
<name>A0ABS6S1K3_9BACT</name>
<dbReference type="PANTHER" id="PTHR44227">
    <property type="match status" value="1"/>
</dbReference>
<keyword evidence="1" id="KW-0677">Repeat</keyword>
<keyword evidence="6" id="KW-1185">Reference proteome</keyword>
<accession>A0ABS6S1K3</accession>
<feature type="region of interest" description="Disordered" evidence="3">
    <location>
        <begin position="130"/>
        <end position="151"/>
    </location>
</feature>
<dbReference type="InterPro" id="IPR052346">
    <property type="entry name" value="O-mannosyl-transferase_TMTC"/>
</dbReference>
<organism evidence="5 6">
    <name type="scientific">Candidatus Magnetobacterium casense</name>
    <dbReference type="NCBI Taxonomy" id="1455061"/>
    <lineage>
        <taxon>Bacteria</taxon>
        <taxon>Pseudomonadati</taxon>
        <taxon>Nitrospirota</taxon>
        <taxon>Thermodesulfovibrionia</taxon>
        <taxon>Thermodesulfovibrionales</taxon>
        <taxon>Candidatus Magnetobacteriaceae</taxon>
        <taxon>Candidatus Magnetobacterium</taxon>
    </lineage>
</organism>
<keyword evidence="4" id="KW-1133">Transmembrane helix</keyword>
<feature type="transmembrane region" description="Helical" evidence="4">
    <location>
        <begin position="282"/>
        <end position="302"/>
    </location>
</feature>
<reference evidence="5 6" key="1">
    <citation type="journal article" date="2020" name="J Geophys Res Biogeosci">
        <title>Magnetotaxis as an Adaptation to Enable Bacterial Shuttling of Microbial Sulfur and Sulfur Cycling Across Aquatic Oxic#Anoxic Interfaces.</title>
        <authorList>
            <person name="Li J."/>
            <person name="Liu P."/>
            <person name="Wang J."/>
            <person name="Roberts A.P."/>
            <person name="Pan Y."/>
        </authorList>
    </citation>
    <scope>NUCLEOTIDE SEQUENCE [LARGE SCALE GENOMIC DNA]</scope>
    <source>
        <strain evidence="5 6">MYR-1_YQ</strain>
    </source>
</reference>
<keyword evidence="2" id="KW-0802">TPR repeat</keyword>
<evidence type="ECO:0000256" key="1">
    <source>
        <dbReference type="ARBA" id="ARBA00022737"/>
    </source>
</evidence>
<dbReference type="EMBL" id="JABXWD010000227">
    <property type="protein sequence ID" value="MBV6342279.1"/>
    <property type="molecule type" value="Genomic_DNA"/>
</dbReference>
<feature type="transmembrane region" description="Helical" evidence="4">
    <location>
        <begin position="12"/>
        <end position="28"/>
    </location>
</feature>
<feature type="transmembrane region" description="Helical" evidence="4">
    <location>
        <begin position="195"/>
        <end position="213"/>
    </location>
</feature>
<evidence type="ECO:0000256" key="3">
    <source>
        <dbReference type="SAM" id="MobiDB-lite"/>
    </source>
</evidence>
<gene>
    <name evidence="5" type="ORF">HWQ67_11840</name>
</gene>
<dbReference type="Proteomes" id="UP001196980">
    <property type="component" value="Unassembled WGS sequence"/>
</dbReference>
<feature type="transmembrane region" description="Helical" evidence="4">
    <location>
        <begin position="80"/>
        <end position="102"/>
    </location>
</feature>
<evidence type="ECO:0000256" key="4">
    <source>
        <dbReference type="SAM" id="Phobius"/>
    </source>
</evidence>
<evidence type="ECO:0000313" key="6">
    <source>
        <dbReference type="Proteomes" id="UP001196980"/>
    </source>
</evidence>
<proteinExistence type="predicted"/>
<evidence type="ECO:0000313" key="5">
    <source>
        <dbReference type="EMBL" id="MBV6342279.1"/>
    </source>
</evidence>
<comment type="caution">
    <text evidence="5">The sequence shown here is derived from an EMBL/GenBank/DDBJ whole genome shotgun (WGS) entry which is preliminary data.</text>
</comment>
<keyword evidence="4" id="KW-0812">Transmembrane</keyword>
<keyword evidence="4" id="KW-0472">Membrane</keyword>
<protein>
    <submittedName>
        <fullName evidence="5">Uncharacterized protein</fullName>
    </submittedName>
</protein>
<feature type="transmembrane region" description="Helical" evidence="4">
    <location>
        <begin position="332"/>
        <end position="352"/>
    </location>
</feature>
<feature type="transmembrane region" description="Helical" evidence="4">
    <location>
        <begin position="234"/>
        <end position="252"/>
    </location>
</feature>
<sequence>MGRVINILINKATFQVLTIALAGFLAYSNSLNVPFFFDDIQIIGIASQEYSYNWFDNKRYIADLTFALNYKLHGEDVRGYHIANISIHIINAALVYLLVIYLRRAGGMRYGNGSKQESINMYNNSSPLRKERREAAPPLPQTHPARGPAPLTPSLTGNPHRLFKHEVAFFTALLFVVHPLQHQAVTLVIQRYTSLATLFYLLTILLYLKWRFLTDKTSKSKEQSLHGPKTASIGRLKDVSFYMIAVLTAFLASITKQTVITLPVTIAMIEFMLFSGKPLRRLLWCVPFYVMIPYIISFNLGYDIPIISAEMGNLSYDSGHVLTRWQYLFTQFRVIITYIRMLLFPVNLTIIYDYPIYSSFWQPDVSDYHPELCKEVLPAGQDMAGIIR</sequence>
<dbReference type="RefSeq" id="WP_218252901.1">
    <property type="nucleotide sequence ID" value="NZ_JABXWD010000227.1"/>
</dbReference>
<dbReference type="PANTHER" id="PTHR44227:SF3">
    <property type="entry name" value="PROTEIN O-MANNOSYL-TRANSFERASE TMTC4"/>
    <property type="match status" value="1"/>
</dbReference>